<feature type="coiled-coil region" evidence="1">
    <location>
        <begin position="224"/>
        <end position="286"/>
    </location>
</feature>
<evidence type="ECO:0008006" key="5">
    <source>
        <dbReference type="Google" id="ProtNLM"/>
    </source>
</evidence>
<feature type="region of interest" description="Disordered" evidence="2">
    <location>
        <begin position="43"/>
        <end position="120"/>
    </location>
</feature>
<dbReference type="SUPFAM" id="SSF158791">
    <property type="entry name" value="MgtE N-terminal domain-like"/>
    <property type="match status" value="1"/>
</dbReference>
<feature type="compositionally biased region" description="Low complexity" evidence="2">
    <location>
        <begin position="84"/>
        <end position="100"/>
    </location>
</feature>
<evidence type="ECO:0000256" key="1">
    <source>
        <dbReference type="SAM" id="Coils"/>
    </source>
</evidence>
<feature type="region of interest" description="Disordered" evidence="2">
    <location>
        <begin position="143"/>
        <end position="178"/>
    </location>
</feature>
<dbReference type="Gene3D" id="1.25.60.10">
    <property type="entry name" value="MgtE N-terminal domain-like"/>
    <property type="match status" value="1"/>
</dbReference>
<evidence type="ECO:0000313" key="4">
    <source>
        <dbReference type="Proteomes" id="UP001217476"/>
    </source>
</evidence>
<feature type="compositionally biased region" description="Gly residues" evidence="2">
    <location>
        <begin position="43"/>
        <end position="59"/>
    </location>
</feature>
<dbReference type="EMBL" id="CP119312">
    <property type="protein sequence ID" value="WEK05553.1"/>
    <property type="molecule type" value="Genomic_DNA"/>
</dbReference>
<dbReference type="Proteomes" id="UP001217476">
    <property type="component" value="Chromosome"/>
</dbReference>
<evidence type="ECO:0000256" key="2">
    <source>
        <dbReference type="SAM" id="MobiDB-lite"/>
    </source>
</evidence>
<evidence type="ECO:0000313" key="3">
    <source>
        <dbReference type="EMBL" id="WEK05553.1"/>
    </source>
</evidence>
<reference evidence="3" key="1">
    <citation type="submission" date="2023-03" db="EMBL/GenBank/DDBJ databases">
        <title>Andean soil-derived lignocellulolytic bacterial consortium as a source of novel taxa and putative plastic-active enzymes.</title>
        <authorList>
            <person name="Diaz-Garcia L."/>
            <person name="Chuvochina M."/>
            <person name="Feuerriegel G."/>
            <person name="Bunk B."/>
            <person name="Sproer C."/>
            <person name="Streit W.R."/>
            <person name="Rodriguez L.M."/>
            <person name="Overmann J."/>
            <person name="Jimenez D.J."/>
        </authorList>
    </citation>
    <scope>NUCLEOTIDE SEQUENCE</scope>
    <source>
        <strain evidence="3">MAG 4196</strain>
    </source>
</reference>
<accession>A0AAJ5VXY3</accession>
<dbReference type="InterPro" id="IPR038076">
    <property type="entry name" value="MgtE_N_sf"/>
</dbReference>
<organism evidence="3 4">
    <name type="scientific">Candidatus Devosia phytovorans</name>
    <dbReference type="NCBI Taxonomy" id="3121372"/>
    <lineage>
        <taxon>Bacteria</taxon>
        <taxon>Pseudomonadati</taxon>
        <taxon>Pseudomonadota</taxon>
        <taxon>Alphaproteobacteria</taxon>
        <taxon>Hyphomicrobiales</taxon>
        <taxon>Devosiaceae</taxon>
        <taxon>Devosia</taxon>
    </lineage>
</organism>
<feature type="compositionally biased region" description="Low complexity" evidence="2">
    <location>
        <begin position="165"/>
        <end position="177"/>
    </location>
</feature>
<proteinExistence type="predicted"/>
<protein>
    <recommendedName>
        <fullName evidence="5">Magnesium transporter MgtE intracellular domain-containing protein</fullName>
    </recommendedName>
</protein>
<sequence>MNRIRLLPVVVMAVAALLVLKTMGLVTNGGYLLTGVTMARAAGGGSEGGEGGAAVGGDGTATPADAPTLEDSSPTLDDGAPTLGAAAEAAGSGHGAAPAAAGGGDHGAAPAEAGGDHAAAVGASTPGLHCVEPNATITDSGEVIMNDGGASAGGGHGEAPSTGQPETAAEAPTTEAEGVQVPEGSFAATVIDCLPSGDAIPMELGPDGQAVAIGTASDTASGTDQQLLERLTTRRNELQQYEEDLTLRASIVDAAEKRIEERTATLQALETQISTLVDQRQQMETGQFASIVAMYETMRPKDAANIFNNLDMAVLLQVSKTMNPRKMAPILAAMDPTRAQELTVAMADLSEQPVDQMTPDDLAAALPQIVGQ</sequence>
<name>A0AAJ5VXY3_9HYPH</name>
<feature type="compositionally biased region" description="Low complexity" evidence="2">
    <location>
        <begin position="107"/>
        <end position="120"/>
    </location>
</feature>
<keyword evidence="1" id="KW-0175">Coiled coil</keyword>
<dbReference type="AlphaFoldDB" id="A0AAJ5VXY3"/>
<gene>
    <name evidence="3" type="ORF">P0Y65_04665</name>
</gene>